<dbReference type="Pfam" id="PF02687">
    <property type="entry name" value="FtsX"/>
    <property type="match status" value="1"/>
</dbReference>
<dbReference type="InterPro" id="IPR003838">
    <property type="entry name" value="ABC3_permease_C"/>
</dbReference>
<keyword evidence="4 6" id="KW-1133">Transmembrane helix</keyword>
<evidence type="ECO:0000256" key="2">
    <source>
        <dbReference type="ARBA" id="ARBA00022475"/>
    </source>
</evidence>
<keyword evidence="5 6" id="KW-0472">Membrane</keyword>
<dbReference type="EMBL" id="DOLB01000111">
    <property type="protein sequence ID" value="HBT49671.1"/>
    <property type="molecule type" value="Genomic_DNA"/>
</dbReference>
<evidence type="ECO:0000313" key="8">
    <source>
        <dbReference type="EMBL" id="HBT49671.1"/>
    </source>
</evidence>
<dbReference type="AlphaFoldDB" id="A0A357VPU4"/>
<keyword evidence="2" id="KW-1003">Cell membrane</keyword>
<proteinExistence type="predicted"/>
<evidence type="ECO:0000313" key="9">
    <source>
        <dbReference type="Proteomes" id="UP000264445"/>
    </source>
</evidence>
<feature type="transmembrane region" description="Helical" evidence="6">
    <location>
        <begin position="134"/>
        <end position="154"/>
    </location>
</feature>
<feature type="transmembrane region" description="Helical" evidence="6">
    <location>
        <begin position="33"/>
        <end position="62"/>
    </location>
</feature>
<dbReference type="RefSeq" id="WP_278429219.1">
    <property type="nucleotide sequence ID" value="NZ_DOLB01000111.1"/>
</dbReference>
<comment type="caution">
    <text evidence="8">The sequence shown here is derived from an EMBL/GenBank/DDBJ whole genome shotgun (WGS) entry which is preliminary data.</text>
</comment>
<feature type="non-terminal residue" evidence="8">
    <location>
        <position position="1"/>
    </location>
</feature>
<accession>A0A357VPU4</accession>
<name>A0A357VPU4_9THEO</name>
<feature type="domain" description="ABC3 transporter permease C-terminal" evidence="7">
    <location>
        <begin position="40"/>
        <end position="158"/>
    </location>
</feature>
<dbReference type="Proteomes" id="UP000264445">
    <property type="component" value="Unassembled WGS sequence"/>
</dbReference>
<comment type="subcellular location">
    <subcellularLocation>
        <location evidence="1">Cell membrane</location>
        <topology evidence="1">Multi-pass membrane protein</topology>
    </subcellularLocation>
</comment>
<evidence type="ECO:0000259" key="7">
    <source>
        <dbReference type="Pfam" id="PF02687"/>
    </source>
</evidence>
<dbReference type="PANTHER" id="PTHR47755:SF1">
    <property type="entry name" value="CELL DIVISION PROTEIN FTSX"/>
    <property type="match status" value="1"/>
</dbReference>
<reference evidence="8 9" key="1">
    <citation type="journal article" date="2018" name="Nat. Biotechnol.">
        <title>A standardized bacterial taxonomy based on genome phylogeny substantially revises the tree of life.</title>
        <authorList>
            <person name="Parks D.H."/>
            <person name="Chuvochina M."/>
            <person name="Waite D.W."/>
            <person name="Rinke C."/>
            <person name="Skarshewski A."/>
            <person name="Chaumeil P.A."/>
            <person name="Hugenholtz P."/>
        </authorList>
    </citation>
    <scope>NUCLEOTIDE SEQUENCE [LARGE SCALE GENOMIC DNA]</scope>
    <source>
        <strain evidence="8">UBA12544</strain>
    </source>
</reference>
<evidence type="ECO:0000256" key="5">
    <source>
        <dbReference type="ARBA" id="ARBA00023136"/>
    </source>
</evidence>
<evidence type="ECO:0000256" key="6">
    <source>
        <dbReference type="SAM" id="Phobius"/>
    </source>
</evidence>
<dbReference type="PANTHER" id="PTHR47755">
    <property type="entry name" value="CELL DIVISION PROTEIN FTSX"/>
    <property type="match status" value="1"/>
</dbReference>
<dbReference type="GO" id="GO:0051301">
    <property type="term" value="P:cell division"/>
    <property type="evidence" value="ECO:0007669"/>
    <property type="project" value="InterPro"/>
</dbReference>
<protein>
    <submittedName>
        <fullName evidence="8">ABC transporter permease</fullName>
    </submittedName>
</protein>
<gene>
    <name evidence="8" type="ORF">DEA61_07585</name>
</gene>
<feature type="transmembrane region" description="Helical" evidence="6">
    <location>
        <begin position="83"/>
        <end position="110"/>
    </location>
</feature>
<organism evidence="8 9">
    <name type="scientific">Caldanaerobacter subterraneus</name>
    <dbReference type="NCBI Taxonomy" id="911092"/>
    <lineage>
        <taxon>Bacteria</taxon>
        <taxon>Bacillati</taxon>
        <taxon>Bacillota</taxon>
        <taxon>Clostridia</taxon>
        <taxon>Thermoanaerobacterales</taxon>
        <taxon>Thermoanaerobacteraceae</taxon>
        <taxon>Caldanaerobacter</taxon>
    </lineage>
</organism>
<evidence type="ECO:0000256" key="1">
    <source>
        <dbReference type="ARBA" id="ARBA00004651"/>
    </source>
</evidence>
<dbReference type="InterPro" id="IPR004513">
    <property type="entry name" value="FtsX"/>
</dbReference>
<evidence type="ECO:0000256" key="4">
    <source>
        <dbReference type="ARBA" id="ARBA00022989"/>
    </source>
</evidence>
<keyword evidence="3 6" id="KW-0812">Transmembrane</keyword>
<dbReference type="GO" id="GO:0005886">
    <property type="term" value="C:plasma membrane"/>
    <property type="evidence" value="ECO:0007669"/>
    <property type="project" value="UniProtKB-SubCell"/>
</dbReference>
<evidence type="ECO:0000256" key="3">
    <source>
        <dbReference type="ARBA" id="ARBA00022692"/>
    </source>
</evidence>
<sequence>IKDIADEIKGINGVDKVSYGQDVVEKLLGIIRIIRIVGLAIISILFVISIVIISNTIKLGVFARRREINIMKYIGATDWFIRWPFLIEGIVLGLLGALLSVGVLALMYGYTLDYVNSRLIVFNLLPLSDVIKDMALYFALLGSLIGAIGSGLSIKRFLNV</sequence>